<evidence type="ECO:0000256" key="3">
    <source>
        <dbReference type="PROSITE-ProRule" id="PRU00464"/>
    </source>
</evidence>
<evidence type="ECO:0000256" key="2">
    <source>
        <dbReference type="PIRSR" id="PIRSR601310-3"/>
    </source>
</evidence>
<dbReference type="GO" id="GO:0009117">
    <property type="term" value="P:nucleotide metabolic process"/>
    <property type="evidence" value="ECO:0007669"/>
    <property type="project" value="TreeGrafter"/>
</dbReference>
<dbReference type="InterPro" id="IPR011146">
    <property type="entry name" value="HIT-like"/>
</dbReference>
<dbReference type="PANTHER" id="PTHR46648">
    <property type="entry name" value="HIT FAMILY PROTEIN 1"/>
    <property type="match status" value="1"/>
</dbReference>
<dbReference type="EMBL" id="FNBT01000001">
    <property type="protein sequence ID" value="SDE98181.1"/>
    <property type="molecule type" value="Genomic_DNA"/>
</dbReference>
<dbReference type="SUPFAM" id="SSF54197">
    <property type="entry name" value="HIT-like"/>
    <property type="match status" value="1"/>
</dbReference>
<reference evidence="6" key="1">
    <citation type="submission" date="2016-10" db="EMBL/GenBank/DDBJ databases">
        <authorList>
            <person name="Varghese N."/>
            <person name="Submissions S."/>
        </authorList>
    </citation>
    <scope>NUCLEOTIDE SEQUENCE [LARGE SCALE GENOMIC DNA]</scope>
    <source>
        <strain evidence="6">DSM 44268</strain>
    </source>
</reference>
<sequence length="151" mass="17035">MISHAPVGYLCPFCRNIRTGAGEHPLEIIYRDADVFVKLNPKWRPSNPGSVLVVPVRHYENIFDLPVELGVPIQRAARAAALAMKSAFGCQGVSTRQHNEPAGNQDVWHYHVHGIPRWHGDDYYRQSGTMAPTEDVRRRADQLREAWPLGS</sequence>
<dbReference type="InterPro" id="IPR001310">
    <property type="entry name" value="Histidine_triad_HIT"/>
</dbReference>
<dbReference type="Proteomes" id="UP000199406">
    <property type="component" value="Unassembled WGS sequence"/>
</dbReference>
<dbReference type="STRING" id="1550231.SAMN05660662_0522"/>
<feature type="domain" description="HIT" evidence="4">
    <location>
        <begin position="12"/>
        <end position="124"/>
    </location>
</feature>
<protein>
    <submittedName>
        <fullName evidence="5">Histidine triad (HIT) family protein</fullName>
    </submittedName>
</protein>
<feature type="active site" description="Tele-AMP-histidine intermediate" evidence="1">
    <location>
        <position position="111"/>
    </location>
</feature>
<name>A0A1G7HCT5_9ACTN</name>
<gene>
    <name evidence="5" type="ORF">SAMN05660662_0522</name>
</gene>
<dbReference type="AlphaFoldDB" id="A0A1G7HCT5"/>
<evidence type="ECO:0000256" key="1">
    <source>
        <dbReference type="PIRSR" id="PIRSR601310-1"/>
    </source>
</evidence>
<evidence type="ECO:0000259" key="4">
    <source>
        <dbReference type="PROSITE" id="PS51084"/>
    </source>
</evidence>
<dbReference type="InterPro" id="IPR036265">
    <property type="entry name" value="HIT-like_sf"/>
</dbReference>
<dbReference type="Pfam" id="PF01230">
    <property type="entry name" value="HIT"/>
    <property type="match status" value="1"/>
</dbReference>
<keyword evidence="6" id="KW-1185">Reference proteome</keyword>
<evidence type="ECO:0000313" key="6">
    <source>
        <dbReference type="Proteomes" id="UP000199406"/>
    </source>
</evidence>
<accession>A0A1G7HCT5</accession>
<dbReference type="RefSeq" id="WP_218122210.1">
    <property type="nucleotide sequence ID" value="NZ_FNBT01000001.1"/>
</dbReference>
<feature type="short sequence motif" description="Histidine triad motif" evidence="2 3">
    <location>
        <begin position="109"/>
        <end position="113"/>
    </location>
</feature>
<dbReference type="PANTHER" id="PTHR46648:SF1">
    <property type="entry name" value="ADENOSINE 5'-MONOPHOSPHORAMIDASE HNT1"/>
    <property type="match status" value="1"/>
</dbReference>
<dbReference type="PROSITE" id="PS51084">
    <property type="entry name" value="HIT_2"/>
    <property type="match status" value="1"/>
</dbReference>
<organism evidence="5 6">
    <name type="scientific">Blastococcus aurantiacus</name>
    <dbReference type="NCBI Taxonomy" id="1550231"/>
    <lineage>
        <taxon>Bacteria</taxon>
        <taxon>Bacillati</taxon>
        <taxon>Actinomycetota</taxon>
        <taxon>Actinomycetes</taxon>
        <taxon>Geodermatophilales</taxon>
        <taxon>Geodermatophilaceae</taxon>
        <taxon>Blastococcus</taxon>
    </lineage>
</organism>
<evidence type="ECO:0000313" key="5">
    <source>
        <dbReference type="EMBL" id="SDE98181.1"/>
    </source>
</evidence>
<dbReference type="GO" id="GO:0003824">
    <property type="term" value="F:catalytic activity"/>
    <property type="evidence" value="ECO:0007669"/>
    <property type="project" value="InterPro"/>
</dbReference>
<dbReference type="Gene3D" id="3.30.428.10">
    <property type="entry name" value="HIT-like"/>
    <property type="match status" value="1"/>
</dbReference>
<proteinExistence type="predicted"/>